<accession>A0ACB9Q4E9</accession>
<gene>
    <name evidence="1" type="ORF">L6164_004587</name>
</gene>
<name>A0ACB9Q4E9_BAUVA</name>
<keyword evidence="2" id="KW-1185">Reference proteome</keyword>
<comment type="caution">
    <text evidence="1">The sequence shown here is derived from an EMBL/GenBank/DDBJ whole genome shotgun (WGS) entry which is preliminary data.</text>
</comment>
<evidence type="ECO:0000313" key="2">
    <source>
        <dbReference type="Proteomes" id="UP000828941"/>
    </source>
</evidence>
<sequence>MKTTLSLFLIAVQILILFASSATEARPLLVLESGNSCGSYTKTGFGFGGKTRTPPPPPRHSPGPSPKLKSSSMLTPAPATSQQYQYSLFEDSPPNPYLVSA</sequence>
<dbReference type="Proteomes" id="UP000828941">
    <property type="component" value="Chromosome 2"/>
</dbReference>
<organism evidence="1 2">
    <name type="scientific">Bauhinia variegata</name>
    <name type="common">Purple orchid tree</name>
    <name type="synonym">Phanera variegata</name>
    <dbReference type="NCBI Taxonomy" id="167791"/>
    <lineage>
        <taxon>Eukaryota</taxon>
        <taxon>Viridiplantae</taxon>
        <taxon>Streptophyta</taxon>
        <taxon>Embryophyta</taxon>
        <taxon>Tracheophyta</taxon>
        <taxon>Spermatophyta</taxon>
        <taxon>Magnoliopsida</taxon>
        <taxon>eudicotyledons</taxon>
        <taxon>Gunneridae</taxon>
        <taxon>Pentapetalae</taxon>
        <taxon>rosids</taxon>
        <taxon>fabids</taxon>
        <taxon>Fabales</taxon>
        <taxon>Fabaceae</taxon>
        <taxon>Cercidoideae</taxon>
        <taxon>Cercideae</taxon>
        <taxon>Bauhiniinae</taxon>
        <taxon>Bauhinia</taxon>
    </lineage>
</organism>
<proteinExistence type="predicted"/>
<dbReference type="EMBL" id="CM039427">
    <property type="protein sequence ID" value="KAI4355855.1"/>
    <property type="molecule type" value="Genomic_DNA"/>
</dbReference>
<protein>
    <submittedName>
        <fullName evidence="1">Uncharacterized protein</fullName>
    </submittedName>
</protein>
<reference evidence="1 2" key="1">
    <citation type="journal article" date="2022" name="DNA Res.">
        <title>Chromosomal-level genome assembly of the orchid tree Bauhinia variegata (Leguminosae; Cercidoideae) supports the allotetraploid origin hypothesis of Bauhinia.</title>
        <authorList>
            <person name="Zhong Y."/>
            <person name="Chen Y."/>
            <person name="Zheng D."/>
            <person name="Pang J."/>
            <person name="Liu Y."/>
            <person name="Luo S."/>
            <person name="Meng S."/>
            <person name="Qian L."/>
            <person name="Wei D."/>
            <person name="Dai S."/>
            <person name="Zhou R."/>
        </authorList>
    </citation>
    <scope>NUCLEOTIDE SEQUENCE [LARGE SCALE GENOMIC DNA]</scope>
    <source>
        <strain evidence="1">BV-YZ2020</strain>
    </source>
</reference>
<evidence type="ECO:0000313" key="1">
    <source>
        <dbReference type="EMBL" id="KAI4355855.1"/>
    </source>
</evidence>